<keyword evidence="1" id="KW-0812">Transmembrane</keyword>
<keyword evidence="1" id="KW-0472">Membrane</keyword>
<protein>
    <recommendedName>
        <fullName evidence="4">Co-chaperone DjlA N-terminal domain-containing protein</fullName>
    </recommendedName>
</protein>
<reference evidence="2 3" key="1">
    <citation type="journal article" date="2019" name="bioRxiv">
        <title>Bacteria contribute to plant secondary compound degradation in a generalist herbivore system.</title>
        <authorList>
            <person name="Francoeur C.B."/>
            <person name="Khadempour L."/>
            <person name="Moreira-Soto R.D."/>
            <person name="Gotting K."/>
            <person name="Book A.J."/>
            <person name="Pinto-Tomas A.A."/>
            <person name="Keefover-Ring K."/>
            <person name="Currie C.R."/>
        </authorList>
    </citation>
    <scope>NUCLEOTIDE SEQUENCE [LARGE SCALE GENOMIC DNA]</scope>
    <source>
        <strain evidence="2">Al-1710</strain>
    </source>
</reference>
<feature type="transmembrane region" description="Helical" evidence="1">
    <location>
        <begin position="15"/>
        <end position="31"/>
    </location>
</feature>
<comment type="caution">
    <text evidence="2">The sequence shown here is derived from an EMBL/GenBank/DDBJ whole genome shotgun (WGS) entry which is preliminary data.</text>
</comment>
<evidence type="ECO:0000313" key="2">
    <source>
        <dbReference type="EMBL" id="NIG17310.1"/>
    </source>
</evidence>
<proteinExistence type="predicted"/>
<evidence type="ECO:0008006" key="4">
    <source>
        <dbReference type="Google" id="ProtNLM"/>
    </source>
</evidence>
<name>A0ABX0RI33_9GAMM</name>
<dbReference type="RefSeq" id="WP_166718851.1">
    <property type="nucleotide sequence ID" value="NZ_VWXC01000001.1"/>
</dbReference>
<dbReference type="Proteomes" id="UP001515780">
    <property type="component" value="Unassembled WGS sequence"/>
</dbReference>
<dbReference type="EMBL" id="VWXC01000001">
    <property type="protein sequence ID" value="NIG17310.1"/>
    <property type="molecule type" value="Genomic_DNA"/>
</dbReference>
<gene>
    <name evidence="2" type="ORF">F3J37_01285</name>
</gene>
<accession>A0ABX0RI33</accession>
<sequence length="130" mass="14761">MYDSPGNVTRDEQDIIFGIILIDAIYLIGFAEHAPTTAQIRLIQNIRRLEPILQNHRFINDIIAVTLEEKLANDFKRTANRILLNISRIITSKDRCEKILDYAQQVALAGKTISPTVQTLLDRLNDALGF</sequence>
<keyword evidence="1" id="KW-1133">Transmembrane helix</keyword>
<evidence type="ECO:0000313" key="3">
    <source>
        <dbReference type="Proteomes" id="UP001515780"/>
    </source>
</evidence>
<keyword evidence="3" id="KW-1185">Reference proteome</keyword>
<evidence type="ECO:0000256" key="1">
    <source>
        <dbReference type="SAM" id="Phobius"/>
    </source>
</evidence>
<organism evidence="2 3">
    <name type="scientific">Candidatus Pantoea communis</name>
    <dbReference type="NCBI Taxonomy" id="2608354"/>
    <lineage>
        <taxon>Bacteria</taxon>
        <taxon>Pseudomonadati</taxon>
        <taxon>Pseudomonadota</taxon>
        <taxon>Gammaproteobacteria</taxon>
        <taxon>Enterobacterales</taxon>
        <taxon>Erwiniaceae</taxon>
        <taxon>Pantoea</taxon>
    </lineage>
</organism>